<organism evidence="2 3">
    <name type="scientific">Athelia psychrophila</name>
    <dbReference type="NCBI Taxonomy" id="1759441"/>
    <lineage>
        <taxon>Eukaryota</taxon>
        <taxon>Fungi</taxon>
        <taxon>Dikarya</taxon>
        <taxon>Basidiomycota</taxon>
        <taxon>Agaricomycotina</taxon>
        <taxon>Agaricomycetes</taxon>
        <taxon>Agaricomycetidae</taxon>
        <taxon>Atheliales</taxon>
        <taxon>Atheliaceae</taxon>
        <taxon>Athelia</taxon>
    </lineage>
</organism>
<dbReference type="PANTHER" id="PTHR43642:SF1">
    <property type="entry name" value="HYBRID SIGNAL TRANSDUCTION HISTIDINE KINASE G"/>
    <property type="match status" value="1"/>
</dbReference>
<dbReference type="InterPro" id="IPR053159">
    <property type="entry name" value="Hybrid_Histidine_Kinase"/>
</dbReference>
<evidence type="ECO:0000313" key="2">
    <source>
        <dbReference type="EMBL" id="KZP22944.1"/>
    </source>
</evidence>
<dbReference type="PANTHER" id="PTHR43642">
    <property type="entry name" value="HYBRID SIGNAL TRANSDUCTION HISTIDINE KINASE G"/>
    <property type="match status" value="1"/>
</dbReference>
<dbReference type="InterPro" id="IPR041664">
    <property type="entry name" value="AAA_16"/>
</dbReference>
<dbReference type="GO" id="GO:0004672">
    <property type="term" value="F:protein kinase activity"/>
    <property type="evidence" value="ECO:0007669"/>
    <property type="project" value="InterPro"/>
</dbReference>
<dbReference type="Gene3D" id="1.10.510.10">
    <property type="entry name" value="Transferase(Phosphotransferase) domain 1"/>
    <property type="match status" value="1"/>
</dbReference>
<keyword evidence="3" id="KW-1185">Reference proteome</keyword>
<accession>A0A166LGY4</accession>
<dbReference type="Pfam" id="PF13191">
    <property type="entry name" value="AAA_16"/>
    <property type="match status" value="1"/>
</dbReference>
<dbReference type="SUPFAM" id="SSF56112">
    <property type="entry name" value="Protein kinase-like (PK-like)"/>
    <property type="match status" value="1"/>
</dbReference>
<gene>
    <name evidence="2" type="ORF">FIBSPDRAFT_469641</name>
</gene>
<dbReference type="Proteomes" id="UP000076532">
    <property type="component" value="Unassembled WGS sequence"/>
</dbReference>
<reference evidence="2 3" key="1">
    <citation type="journal article" date="2016" name="Mol. Biol. Evol.">
        <title>Comparative Genomics of Early-Diverging Mushroom-Forming Fungi Provides Insights into the Origins of Lignocellulose Decay Capabilities.</title>
        <authorList>
            <person name="Nagy L.G."/>
            <person name="Riley R."/>
            <person name="Tritt A."/>
            <person name="Adam C."/>
            <person name="Daum C."/>
            <person name="Floudas D."/>
            <person name="Sun H."/>
            <person name="Yadav J.S."/>
            <person name="Pangilinan J."/>
            <person name="Larsson K.H."/>
            <person name="Matsuura K."/>
            <person name="Barry K."/>
            <person name="Labutti K."/>
            <person name="Kuo R."/>
            <person name="Ohm R.A."/>
            <person name="Bhattacharya S.S."/>
            <person name="Shirouzu T."/>
            <person name="Yoshinaga Y."/>
            <person name="Martin F.M."/>
            <person name="Grigoriev I.V."/>
            <person name="Hibbett D.S."/>
        </authorList>
    </citation>
    <scope>NUCLEOTIDE SEQUENCE [LARGE SCALE GENOMIC DNA]</scope>
    <source>
        <strain evidence="2 3">CBS 109695</strain>
    </source>
</reference>
<dbReference type="Pfam" id="PF00069">
    <property type="entry name" value="Pkinase"/>
    <property type="match status" value="1"/>
</dbReference>
<sequence>MHECGFILRCGRTDSWCFIPPSPAHPNGIMALANCQGIMQKDVDADGENSIARVLLSDQHETEKWMTLNHAQYLAPEVLRRISVPVDARSDIFTVGCVLYESLTGQTPAHGSDYMSRVHQILAVEPQAVSKLVPGVPDELSRLISKCLEKSPQDRYSNAHSLRYDLEQLARALRHRKTAGPSNEPLIDVGAMDYYSRFRLSDDLIGLEDCVLAMRAALRDAERNQLSVVSISGSSGTGKTALAGSLRKEVEVGGGRFCVGKYDSTSYNSPLAPVWQIINQLASPLLSLSEGELDGWRQRIRETVGPTLVHFVESCLEPDLRSALCLPQSPLSSPSSCVDSCALPASYKDAFYGAIRRFLSLFISKDDGAKIPCTQRPLVLFIDDVHWASANDINFFSDLVATDRLSGCMLIFAFRDNDGSDAFLDSDLRVKLCKCPFALQTKLLEKQDIYVMLQAMFKQDGPTAENDLRSLATFLHYQSLGNAQQCRLFLRNLHQTRIIRFDWSTCKWKWDSLRIGRHSTTDSALETWESILAGRFTSRLRKTVFAAAAISTGGAFSLQLLAYVTEQPFKDVEKLTETFAQEAKVFSRVASHLASHSPSVAMVDSIAEAHKPDFNSSPDMRYLLESDLWTFTHDQLQQAAKELLPISQRALVHSQIGTALLALADRDEATLQCIVYNLNESRRLGLRASREDDLDLVKLNMEAAKANLRVAAGPAALRHLQEARKLLNGDEKDIWQWDFATAFDLAQAFIQCYTLTAQYRDAVELAKSVKHECKTDIQRLTVADWHTVCQKTVVSP</sequence>
<evidence type="ECO:0000259" key="1">
    <source>
        <dbReference type="PROSITE" id="PS50011"/>
    </source>
</evidence>
<proteinExistence type="predicted"/>
<dbReference type="SUPFAM" id="SSF52540">
    <property type="entry name" value="P-loop containing nucleoside triphosphate hydrolases"/>
    <property type="match status" value="1"/>
</dbReference>
<dbReference type="PROSITE" id="PS50011">
    <property type="entry name" value="PROTEIN_KINASE_DOM"/>
    <property type="match status" value="1"/>
</dbReference>
<dbReference type="InterPro" id="IPR000719">
    <property type="entry name" value="Prot_kinase_dom"/>
</dbReference>
<evidence type="ECO:0000313" key="3">
    <source>
        <dbReference type="Proteomes" id="UP000076532"/>
    </source>
</evidence>
<dbReference type="OrthoDB" id="21225at2759"/>
<dbReference type="GO" id="GO:0005524">
    <property type="term" value="F:ATP binding"/>
    <property type="evidence" value="ECO:0007669"/>
    <property type="project" value="InterPro"/>
</dbReference>
<dbReference type="STRING" id="436010.A0A166LGY4"/>
<dbReference type="EMBL" id="KV417536">
    <property type="protein sequence ID" value="KZP22944.1"/>
    <property type="molecule type" value="Genomic_DNA"/>
</dbReference>
<dbReference type="InterPro" id="IPR027417">
    <property type="entry name" value="P-loop_NTPase"/>
</dbReference>
<dbReference type="AlphaFoldDB" id="A0A166LGY4"/>
<name>A0A166LGY4_9AGAM</name>
<feature type="domain" description="Protein kinase" evidence="1">
    <location>
        <begin position="1"/>
        <end position="169"/>
    </location>
</feature>
<dbReference type="InterPro" id="IPR011009">
    <property type="entry name" value="Kinase-like_dom_sf"/>
</dbReference>
<dbReference type="Gene3D" id="3.40.50.300">
    <property type="entry name" value="P-loop containing nucleotide triphosphate hydrolases"/>
    <property type="match status" value="1"/>
</dbReference>
<protein>
    <recommendedName>
        <fullName evidence="1">Protein kinase domain-containing protein</fullName>
    </recommendedName>
</protein>